<dbReference type="RefSeq" id="WP_281482174.1">
    <property type="nucleotide sequence ID" value="NZ_CP124543.1"/>
</dbReference>
<accession>A0AAJ6NQR9</accession>
<dbReference type="Proteomes" id="UP001223520">
    <property type="component" value="Chromosome"/>
</dbReference>
<gene>
    <name evidence="1" type="ORF">QI031_24340</name>
</gene>
<keyword evidence="2" id="KW-1185">Reference proteome</keyword>
<dbReference type="EMBL" id="CP124543">
    <property type="protein sequence ID" value="WGV24862.1"/>
    <property type="molecule type" value="Genomic_DNA"/>
</dbReference>
<evidence type="ECO:0000313" key="1">
    <source>
        <dbReference type="EMBL" id="WGV24862.1"/>
    </source>
</evidence>
<organism evidence="1 2">
    <name type="scientific">Halotia branconii CENA392</name>
    <dbReference type="NCBI Taxonomy" id="1539056"/>
    <lineage>
        <taxon>Bacteria</taxon>
        <taxon>Bacillati</taxon>
        <taxon>Cyanobacteriota</taxon>
        <taxon>Cyanophyceae</taxon>
        <taxon>Nostocales</taxon>
        <taxon>Nodulariaceae</taxon>
        <taxon>Halotia</taxon>
    </lineage>
</organism>
<evidence type="ECO:0000313" key="2">
    <source>
        <dbReference type="Proteomes" id="UP001223520"/>
    </source>
</evidence>
<dbReference type="AlphaFoldDB" id="A0AAJ6NQR9"/>
<keyword evidence="1" id="KW-0255">Endonuclease</keyword>
<sequence>MISYTKPEIIGRIFIQNWYEYWIVDPIQEQVTVLEWIEGFYEEKVYVGDNAIASLVFADLKLTAAQVLQG</sequence>
<reference evidence="1 2" key="1">
    <citation type="journal article" date="2023" name="Limnol Oceanogr Lett">
        <title>Environmental adaptations by the intertidal Antarctic cyanobacterium Halotia branconii CENA392 as revealed using long-read genome sequencing.</title>
        <authorList>
            <person name="Dextro R.B."/>
            <person name="Delbaje E."/>
            <person name="Freitas P.N.N."/>
            <person name="Geraldes V."/>
            <person name="Pinto E."/>
            <person name="Long P.F."/>
            <person name="Fiore M.F."/>
        </authorList>
    </citation>
    <scope>NUCLEOTIDE SEQUENCE [LARGE SCALE GENOMIC DNA]</scope>
    <source>
        <strain evidence="1 2">CENA392</strain>
    </source>
</reference>
<name>A0AAJ6NQR9_9CYAN</name>
<keyword evidence="1" id="KW-0540">Nuclease</keyword>
<proteinExistence type="predicted"/>
<keyword evidence="1" id="KW-0378">Hydrolase</keyword>
<dbReference type="GO" id="GO:0004519">
    <property type="term" value="F:endonuclease activity"/>
    <property type="evidence" value="ECO:0007669"/>
    <property type="project" value="UniProtKB-KW"/>
</dbReference>
<dbReference type="KEGG" id="hbq:QI031_24340"/>
<protein>
    <submittedName>
        <fullName evidence="1">Uma2 family endonuclease</fullName>
    </submittedName>
</protein>